<evidence type="ECO:0000313" key="16">
    <source>
        <dbReference type="EMBL" id="KAB7517728.1"/>
    </source>
</evidence>
<reference evidence="17 18" key="1">
    <citation type="submission" date="2019-10" db="EMBL/GenBank/DDBJ databases">
        <title>Unraveling microbial dark matter from salterns through culturing: the case of the genus Halosegnis.</title>
        <authorList>
            <person name="Duran-Viseras A."/>
            <person name="Andrei A.-S."/>
            <person name="Vera-Gargallo B."/>
            <person name="Ghai R."/>
            <person name="Sanchez-Porro C."/>
            <person name="Ventosa A."/>
        </authorList>
    </citation>
    <scope>NUCLEOTIDE SEQUENCE [LARGE SCALE GENOMIC DNA]</scope>
    <source>
        <strain evidence="14 18">F17-44</strain>
        <strain evidence="15 19">F18-79</strain>
        <strain evidence="16 17">F19-13</strain>
    </source>
</reference>
<dbReference type="InterPro" id="IPR013839">
    <property type="entry name" value="DNAligase_adenylation"/>
</dbReference>
<comment type="similarity">
    <text evidence="11">Belongs to the NAD-dependent DNA ligase family. LigA subfamily.</text>
</comment>
<evidence type="ECO:0000256" key="10">
    <source>
        <dbReference type="ARBA" id="ARBA00034005"/>
    </source>
</evidence>
<comment type="caution">
    <text evidence="11">Lacks conserved residue(s) required for the propagation of feature annotation.</text>
</comment>
<comment type="function">
    <text evidence="1 11">DNA ligase that catalyzes the formation of phosphodiester linkages between 5'-phosphoryl and 3'-hydroxyl groups in double-stranded DNA using NAD as a coenzyme and as the energy source for the reaction. It is essential for DNA replication and repair of damaged DNA.</text>
</comment>
<comment type="caution">
    <text evidence="16">The sequence shown here is derived from an EMBL/GenBank/DDBJ whole genome shotgun (WGS) entry which is preliminary data.</text>
</comment>
<dbReference type="EMBL" id="QMDY01000004">
    <property type="protein sequence ID" value="KAB7517728.1"/>
    <property type="molecule type" value="Genomic_DNA"/>
</dbReference>
<dbReference type="EMBL" id="QJOW01000003">
    <property type="protein sequence ID" value="KAB7515230.1"/>
    <property type="molecule type" value="Genomic_DNA"/>
</dbReference>
<dbReference type="GO" id="GO:0006281">
    <property type="term" value="P:DNA repair"/>
    <property type="evidence" value="ECO:0007669"/>
    <property type="project" value="UniProtKB-KW"/>
</dbReference>
<keyword evidence="4 11" id="KW-0479">Metal-binding</keyword>
<feature type="binding site" evidence="11">
    <location>
        <position position="449"/>
    </location>
    <ligand>
        <name>Zn(2+)</name>
        <dbReference type="ChEBI" id="CHEBI:29105"/>
    </ligand>
</feature>
<dbReference type="SMART" id="SM00278">
    <property type="entry name" value="HhH1"/>
    <property type="match status" value="4"/>
</dbReference>
<dbReference type="PROSITE" id="PS01056">
    <property type="entry name" value="DNA_LIGASE_N2"/>
    <property type="match status" value="1"/>
</dbReference>
<feature type="compositionally biased region" description="Acidic residues" evidence="12">
    <location>
        <begin position="12"/>
        <end position="22"/>
    </location>
</feature>
<dbReference type="SMART" id="SM00532">
    <property type="entry name" value="LIGANc"/>
    <property type="match status" value="1"/>
</dbReference>
<feature type="domain" description="BRCT" evidence="13">
    <location>
        <begin position="627"/>
        <end position="704"/>
    </location>
</feature>
<feature type="region of interest" description="Disordered" evidence="12">
    <location>
        <begin position="671"/>
        <end position="690"/>
    </location>
</feature>
<dbReference type="GO" id="GO:0005829">
    <property type="term" value="C:cytosol"/>
    <property type="evidence" value="ECO:0007669"/>
    <property type="project" value="TreeGrafter"/>
</dbReference>
<keyword evidence="7 11" id="KW-0460">Magnesium</keyword>
<evidence type="ECO:0000256" key="11">
    <source>
        <dbReference type="HAMAP-Rule" id="MF_01588"/>
    </source>
</evidence>
<feature type="active site" description="N6-AMP-lysine intermediate" evidence="11">
    <location>
        <position position="163"/>
    </location>
</feature>
<dbReference type="PIRSF" id="PIRSF001604">
    <property type="entry name" value="LigA"/>
    <property type="match status" value="1"/>
</dbReference>
<accession>A0A5N5UGW7</accession>
<dbReference type="InterPro" id="IPR033136">
    <property type="entry name" value="DNA_ligase_CS"/>
</dbReference>
<dbReference type="CDD" id="cd17748">
    <property type="entry name" value="BRCT_DNA_ligase_like"/>
    <property type="match status" value="1"/>
</dbReference>
<evidence type="ECO:0000259" key="13">
    <source>
        <dbReference type="PROSITE" id="PS50172"/>
    </source>
</evidence>
<dbReference type="SUPFAM" id="SSF47781">
    <property type="entry name" value="RuvA domain 2-like"/>
    <property type="match status" value="1"/>
</dbReference>
<dbReference type="InterPro" id="IPR013840">
    <property type="entry name" value="DNAligase_N"/>
</dbReference>
<dbReference type="InterPro" id="IPR041663">
    <property type="entry name" value="DisA/LigA_HHH"/>
</dbReference>
<dbReference type="InterPro" id="IPR001357">
    <property type="entry name" value="BRCT_dom"/>
</dbReference>
<evidence type="ECO:0000256" key="3">
    <source>
        <dbReference type="ARBA" id="ARBA00022705"/>
    </source>
</evidence>
<dbReference type="SUPFAM" id="SSF50249">
    <property type="entry name" value="Nucleic acid-binding proteins"/>
    <property type="match status" value="1"/>
</dbReference>
<dbReference type="Pfam" id="PF00533">
    <property type="entry name" value="BRCT"/>
    <property type="match status" value="1"/>
</dbReference>
<keyword evidence="5 11" id="KW-0227">DNA damage</keyword>
<evidence type="ECO:0000256" key="9">
    <source>
        <dbReference type="ARBA" id="ARBA00023204"/>
    </source>
</evidence>
<proteinExistence type="inferred from homology"/>
<feature type="binding site" evidence="11">
    <location>
        <begin position="132"/>
        <end position="133"/>
    </location>
    <ligand>
        <name>NAD(+)</name>
        <dbReference type="ChEBI" id="CHEBI:57540"/>
    </ligand>
</feature>
<dbReference type="SUPFAM" id="SSF56091">
    <property type="entry name" value="DNA ligase/mRNA capping enzyme, catalytic domain"/>
    <property type="match status" value="1"/>
</dbReference>
<feature type="binding site" evidence="11">
    <location>
        <position position="452"/>
    </location>
    <ligand>
        <name>Zn(2+)</name>
        <dbReference type="ChEBI" id="CHEBI:29105"/>
    </ligand>
</feature>
<dbReference type="FunFam" id="1.10.150.20:FF:000007">
    <property type="entry name" value="DNA ligase"/>
    <property type="match status" value="1"/>
</dbReference>
<dbReference type="Gene3D" id="1.10.150.20">
    <property type="entry name" value="5' to 3' exonuclease, C-terminal subdomain"/>
    <property type="match status" value="2"/>
</dbReference>
<accession>A0A5N5UC87</accession>
<dbReference type="InterPro" id="IPR012340">
    <property type="entry name" value="NA-bd_OB-fold"/>
</dbReference>
<dbReference type="Proteomes" id="UP000326865">
    <property type="component" value="Unassembled WGS sequence"/>
</dbReference>
<dbReference type="PANTHER" id="PTHR23389:SF9">
    <property type="entry name" value="DNA LIGASE"/>
    <property type="match status" value="1"/>
</dbReference>
<feature type="binding site" evidence="11">
    <location>
        <position position="161"/>
    </location>
    <ligand>
        <name>NAD(+)</name>
        <dbReference type="ChEBI" id="CHEBI:57540"/>
    </ligand>
</feature>
<keyword evidence="2 11" id="KW-0436">Ligase</keyword>
<dbReference type="InterPro" id="IPR036420">
    <property type="entry name" value="BRCT_dom_sf"/>
</dbReference>
<dbReference type="Pfam" id="PF12826">
    <property type="entry name" value="HHH_2"/>
    <property type="match status" value="1"/>
</dbReference>
<feature type="region of interest" description="Disordered" evidence="12">
    <location>
        <begin position="1"/>
        <end position="58"/>
    </location>
</feature>
<dbReference type="Pfam" id="PF03120">
    <property type="entry name" value="OB_DNA_ligase"/>
    <property type="match status" value="1"/>
</dbReference>
<dbReference type="NCBIfam" id="NF005932">
    <property type="entry name" value="PRK07956.1"/>
    <property type="match status" value="1"/>
</dbReference>
<dbReference type="Gene3D" id="3.40.50.10190">
    <property type="entry name" value="BRCT domain"/>
    <property type="match status" value="1"/>
</dbReference>
<evidence type="ECO:0000313" key="14">
    <source>
        <dbReference type="EMBL" id="KAB7515230.1"/>
    </source>
</evidence>
<evidence type="ECO:0000313" key="15">
    <source>
        <dbReference type="EMBL" id="KAB7516284.1"/>
    </source>
</evidence>
<dbReference type="Proteomes" id="UP000326207">
    <property type="component" value="Unassembled WGS sequence"/>
</dbReference>
<feature type="binding site" evidence="11">
    <location>
        <position position="184"/>
    </location>
    <ligand>
        <name>NAD(+)</name>
        <dbReference type="ChEBI" id="CHEBI:57540"/>
    </ligand>
</feature>
<dbReference type="AlphaFoldDB" id="A0A5N5UGW7"/>
<dbReference type="NCBIfam" id="TIGR00575">
    <property type="entry name" value="dnlj"/>
    <property type="match status" value="1"/>
</dbReference>
<keyword evidence="8 11" id="KW-0520">NAD</keyword>
<protein>
    <recommendedName>
        <fullName evidence="11">DNA ligase</fullName>
        <ecNumber evidence="11">6.5.1.2</ecNumber>
    </recommendedName>
    <alternativeName>
        <fullName evidence="11">Polydeoxyribonucleotide synthase [NAD(+)]</fullName>
    </alternativeName>
</protein>
<evidence type="ECO:0000256" key="4">
    <source>
        <dbReference type="ARBA" id="ARBA00022723"/>
    </source>
</evidence>
<evidence type="ECO:0000256" key="1">
    <source>
        <dbReference type="ARBA" id="ARBA00004067"/>
    </source>
</evidence>
<dbReference type="Pfam" id="PF01653">
    <property type="entry name" value="DNA_ligase_aden"/>
    <property type="match status" value="1"/>
</dbReference>
<dbReference type="EC" id="6.5.1.2" evidence="11"/>
<comment type="cofactor">
    <cofactor evidence="11">
        <name>Mg(2+)</name>
        <dbReference type="ChEBI" id="CHEBI:18420"/>
    </cofactor>
    <cofactor evidence="11">
        <name>Mn(2+)</name>
        <dbReference type="ChEBI" id="CHEBI:29035"/>
    </cofactor>
</comment>
<dbReference type="GO" id="GO:0006260">
    <property type="term" value="P:DNA replication"/>
    <property type="evidence" value="ECO:0007669"/>
    <property type="project" value="UniProtKB-KW"/>
</dbReference>
<feature type="compositionally biased region" description="Low complexity" evidence="12">
    <location>
        <begin position="1"/>
        <end position="11"/>
    </location>
</feature>
<evidence type="ECO:0000256" key="7">
    <source>
        <dbReference type="ARBA" id="ARBA00022842"/>
    </source>
</evidence>
<dbReference type="InterPro" id="IPR010994">
    <property type="entry name" value="RuvA_2-like"/>
</dbReference>
<feature type="binding site" evidence="11">
    <location>
        <begin position="84"/>
        <end position="88"/>
    </location>
    <ligand>
        <name>NAD(+)</name>
        <dbReference type="ChEBI" id="CHEBI:57540"/>
    </ligand>
</feature>
<dbReference type="EMBL" id="QKKZ01000001">
    <property type="protein sequence ID" value="KAB7516284.1"/>
    <property type="molecule type" value="Genomic_DNA"/>
</dbReference>
<dbReference type="GO" id="GO:0046872">
    <property type="term" value="F:metal ion binding"/>
    <property type="evidence" value="ECO:0007669"/>
    <property type="project" value="UniProtKB-KW"/>
</dbReference>
<dbReference type="Gene3D" id="2.40.50.140">
    <property type="entry name" value="Nucleic acid-binding proteins"/>
    <property type="match status" value="1"/>
</dbReference>
<dbReference type="Proteomes" id="UP000326302">
    <property type="component" value="Unassembled WGS sequence"/>
</dbReference>
<feature type="binding site" evidence="11">
    <location>
        <position position="334"/>
    </location>
    <ligand>
        <name>NAD(+)</name>
        <dbReference type="ChEBI" id="CHEBI:57540"/>
    </ligand>
</feature>
<dbReference type="Gene3D" id="1.10.287.610">
    <property type="entry name" value="Helix hairpin bin"/>
    <property type="match status" value="1"/>
</dbReference>
<dbReference type="InterPro" id="IPR003583">
    <property type="entry name" value="Hlx-hairpin-Hlx_DNA-bd_motif"/>
</dbReference>
<dbReference type="Gene3D" id="3.30.470.30">
    <property type="entry name" value="DNA ligase/mRNA capping enzyme"/>
    <property type="match status" value="1"/>
</dbReference>
<dbReference type="Gene3D" id="6.20.10.30">
    <property type="match status" value="1"/>
</dbReference>
<keyword evidence="9 11" id="KW-0234">DNA repair</keyword>
<feature type="binding site" evidence="11">
    <location>
        <position position="471"/>
    </location>
    <ligand>
        <name>Zn(2+)</name>
        <dbReference type="ChEBI" id="CHEBI:29105"/>
    </ligand>
</feature>
<accession>A0A5N5U995</accession>
<name>A0A5N5UGW7_9EURY</name>
<evidence type="ECO:0000256" key="2">
    <source>
        <dbReference type="ARBA" id="ARBA00022598"/>
    </source>
</evidence>
<evidence type="ECO:0000256" key="6">
    <source>
        <dbReference type="ARBA" id="ARBA00022833"/>
    </source>
</evidence>
<dbReference type="OrthoDB" id="213206at2157"/>
<dbReference type="Pfam" id="PF14520">
    <property type="entry name" value="HHH_5"/>
    <property type="match status" value="1"/>
</dbReference>
<dbReference type="InterPro" id="IPR004150">
    <property type="entry name" value="NAD_DNA_ligase_OB"/>
</dbReference>
<keyword evidence="11" id="KW-0464">Manganese</keyword>
<dbReference type="GO" id="GO:0003677">
    <property type="term" value="F:DNA binding"/>
    <property type="evidence" value="ECO:0007669"/>
    <property type="project" value="InterPro"/>
</dbReference>
<sequence length="713" mass="77983">MTEQTDFSTFGDDGDDSDDQADPTDTTVPDDAPENPYIAPEEPTFAPADSLSEEEAREQADALREAIRYHDHRYYVEADPVIGDRVYDTLFDRLQTLEAAFDIDASDSPTRRVGGEPVDSFDTVEHVAPMLSIDSSGEESEVREFADRAEREAGPQRFVCEPKFDGVSIEVVYEDGVYERAVTRGDGEEGDDVTRNVRTVASIPERLHGEYPDFLAVRGELYMPREAFTAYNRERMERGDDAFANPRNATAGTIRQQDPAVVAERPLDCFFFETLAGAAFDTAWERHTTLPEWGLPVNDEARRVDDIDGAIEYRDALLDRRDDLDYEIDGTVLKVDDRDACEQLGTTARAPRWAFAYKFPARSEETTVRDIAVQVGRTGRLTPVALLDPVEVGGVMVSRASLHNPDQIAELGVGVDDVVKLKRAGDVIPYVDAVVEAKSEGYYEFPDHCPVCGSAVERDGPLAFCTGGLACDAQLQRAVEHYASRDALDIEGLGEKSVGQLMDAGLIGSLPDLYTLDREAVTQLEGWGKTSADNLVSAIEASREPDLDSFLVAIGVPEVGPTVARDLARAFGSFDAVRAAPRDELEAIDGIGEVVAGEIREFFDSEQNERVIEGLLDHVDPEEMDVETGDALEGLTFVFTGSLSGMTRGDAQALVEQYGANATSSVSSKTDYLVAGDSPGKSKTDDAEANDVPILDEEAFRELLADNGIEYEP</sequence>
<organism evidence="16 17">
    <name type="scientific">Halosegnis rubeus</name>
    <dbReference type="NCBI Taxonomy" id="2212850"/>
    <lineage>
        <taxon>Archaea</taxon>
        <taxon>Methanobacteriati</taxon>
        <taxon>Methanobacteriota</taxon>
        <taxon>Stenosarchaea group</taxon>
        <taxon>Halobacteria</taxon>
        <taxon>Halobacteriales</taxon>
        <taxon>Natronomonadaceae</taxon>
        <taxon>Halosegnis</taxon>
    </lineage>
</organism>
<evidence type="ECO:0000256" key="12">
    <source>
        <dbReference type="SAM" id="MobiDB-lite"/>
    </source>
</evidence>
<evidence type="ECO:0000313" key="19">
    <source>
        <dbReference type="Proteomes" id="UP000326865"/>
    </source>
</evidence>
<dbReference type="PROSITE" id="PS50172">
    <property type="entry name" value="BRCT"/>
    <property type="match status" value="1"/>
</dbReference>
<dbReference type="NCBIfam" id="NF010931">
    <property type="entry name" value="PRK14351.1"/>
    <property type="match status" value="1"/>
</dbReference>
<keyword evidence="6 11" id="KW-0862">Zinc</keyword>
<keyword evidence="3 11" id="KW-0235">DNA replication</keyword>
<evidence type="ECO:0000256" key="5">
    <source>
        <dbReference type="ARBA" id="ARBA00022763"/>
    </source>
</evidence>
<gene>
    <name evidence="11 16" type="primary">ligA</name>
    <name evidence="15" type="ORF">DM867_03915</name>
    <name evidence="14" type="ORF">DMP03_08295</name>
    <name evidence="16" type="ORF">DP108_09205</name>
</gene>
<dbReference type="InterPro" id="IPR001679">
    <property type="entry name" value="DNA_ligase"/>
</dbReference>
<feature type="binding site" evidence="11">
    <location>
        <position position="220"/>
    </location>
    <ligand>
        <name>NAD(+)</name>
        <dbReference type="ChEBI" id="CHEBI:57540"/>
    </ligand>
</feature>
<dbReference type="SMART" id="SM00292">
    <property type="entry name" value="BRCT"/>
    <property type="match status" value="1"/>
</dbReference>
<evidence type="ECO:0000313" key="17">
    <source>
        <dbReference type="Proteomes" id="UP000326207"/>
    </source>
</evidence>
<keyword evidence="19" id="KW-1185">Reference proteome</keyword>
<comment type="catalytic activity">
    <reaction evidence="10 11">
        <text>NAD(+) + (deoxyribonucleotide)n-3'-hydroxyl + 5'-phospho-(deoxyribonucleotide)m = (deoxyribonucleotide)n+m + AMP + beta-nicotinamide D-nucleotide.</text>
        <dbReference type="EC" id="6.5.1.2"/>
    </reaction>
</comment>
<dbReference type="GO" id="GO:0003911">
    <property type="term" value="F:DNA ligase (NAD+) activity"/>
    <property type="evidence" value="ECO:0007669"/>
    <property type="project" value="UniProtKB-UniRule"/>
</dbReference>
<dbReference type="SUPFAM" id="SSF52113">
    <property type="entry name" value="BRCT domain"/>
    <property type="match status" value="1"/>
</dbReference>
<dbReference type="CDD" id="cd00114">
    <property type="entry name" value="LIGANc"/>
    <property type="match status" value="1"/>
</dbReference>
<evidence type="ECO:0000256" key="8">
    <source>
        <dbReference type="ARBA" id="ARBA00023027"/>
    </source>
</evidence>
<dbReference type="PANTHER" id="PTHR23389">
    <property type="entry name" value="CHROMOSOME TRANSMISSION FIDELITY FACTOR 18"/>
    <property type="match status" value="1"/>
</dbReference>
<dbReference type="RefSeq" id="WP_152120232.1">
    <property type="nucleotide sequence ID" value="NZ_QJOW01000003.1"/>
</dbReference>
<feature type="binding site" evidence="11">
    <location>
        <position position="358"/>
    </location>
    <ligand>
        <name>NAD(+)</name>
        <dbReference type="ChEBI" id="CHEBI:57540"/>
    </ligand>
</feature>
<evidence type="ECO:0000313" key="18">
    <source>
        <dbReference type="Proteomes" id="UP000326302"/>
    </source>
</evidence>
<dbReference type="HAMAP" id="MF_01588">
    <property type="entry name" value="DNA_ligase_A"/>
    <property type="match status" value="1"/>
</dbReference>